<reference evidence="1 2" key="1">
    <citation type="submission" date="2020-08" db="EMBL/GenBank/DDBJ databases">
        <title>A Genomic Blueprint of the Chicken Gut Microbiome.</title>
        <authorList>
            <person name="Gilroy R."/>
            <person name="Ravi A."/>
            <person name="Getino M."/>
            <person name="Pursley I."/>
            <person name="Horton D.L."/>
            <person name="Alikhan N.-F."/>
            <person name="Baker D."/>
            <person name="Gharbi K."/>
            <person name="Hall N."/>
            <person name="Watson M."/>
            <person name="Adriaenssens E.M."/>
            <person name="Foster-Nyarko E."/>
            <person name="Jarju S."/>
            <person name="Secka A."/>
            <person name="Antonio M."/>
            <person name="Oren A."/>
            <person name="Chaudhuri R."/>
            <person name="La Ragione R.M."/>
            <person name="Hildebrand F."/>
            <person name="Pallen M.J."/>
        </authorList>
    </citation>
    <scope>NUCLEOTIDE SEQUENCE [LARGE SCALE GENOMIC DNA]</scope>
    <source>
        <strain evidence="1 2">Sa2BUA9</strain>
    </source>
</reference>
<dbReference type="Proteomes" id="UP000640786">
    <property type="component" value="Unassembled WGS sequence"/>
</dbReference>
<keyword evidence="2" id="KW-1185">Reference proteome</keyword>
<evidence type="ECO:0000313" key="1">
    <source>
        <dbReference type="EMBL" id="MBD7944854.1"/>
    </source>
</evidence>
<dbReference type="EMBL" id="JACSQO010000005">
    <property type="protein sequence ID" value="MBD7944854.1"/>
    <property type="molecule type" value="Genomic_DNA"/>
</dbReference>
<proteinExistence type="predicted"/>
<sequence>MKKKYLILTLVLIACVVLLIVFVPNVFSNVEAPDKEVSEENQEAIMTEREQESTDKQVHYTINFDEDRYKLIVGDQSDVLTTREPLEEKYPEVSMKIEQIKDQTPDELLPILEKQIELDYTSPKETETVTEPVRGYWLHAISHDTTGLTNWDSPVGDIYIIDNGNGGSFVITQKYFLEAAEGHGSNFRSILETFQIVDK</sequence>
<organism evidence="1 2">
    <name type="scientific">Psychrobacillus faecigallinarum</name>
    <dbReference type="NCBI Taxonomy" id="2762235"/>
    <lineage>
        <taxon>Bacteria</taxon>
        <taxon>Bacillati</taxon>
        <taxon>Bacillota</taxon>
        <taxon>Bacilli</taxon>
        <taxon>Bacillales</taxon>
        <taxon>Bacillaceae</taxon>
        <taxon>Psychrobacillus</taxon>
    </lineage>
</organism>
<accession>A0ABR8RAM6</accession>
<dbReference type="RefSeq" id="WP_154311947.1">
    <property type="nucleotide sequence ID" value="NZ_JACSQO010000005.1"/>
</dbReference>
<name>A0ABR8RAM6_9BACI</name>
<gene>
    <name evidence="1" type="ORF">H9650_12080</name>
</gene>
<evidence type="ECO:0000313" key="2">
    <source>
        <dbReference type="Proteomes" id="UP000640786"/>
    </source>
</evidence>
<comment type="caution">
    <text evidence="1">The sequence shown here is derived from an EMBL/GenBank/DDBJ whole genome shotgun (WGS) entry which is preliminary data.</text>
</comment>
<protein>
    <submittedName>
        <fullName evidence="1">Uncharacterized protein</fullName>
    </submittedName>
</protein>
<dbReference type="PROSITE" id="PS51257">
    <property type="entry name" value="PROKAR_LIPOPROTEIN"/>
    <property type="match status" value="1"/>
</dbReference>